<dbReference type="InterPro" id="IPR011025">
    <property type="entry name" value="GproteinA_insert"/>
</dbReference>
<keyword evidence="8" id="KW-0449">Lipoprotein</keyword>
<evidence type="ECO:0000256" key="10">
    <source>
        <dbReference type="PIRSR" id="PIRSR601019-2"/>
    </source>
</evidence>
<feature type="non-terminal residue" evidence="11">
    <location>
        <position position="1"/>
    </location>
</feature>
<dbReference type="SUPFAM" id="SSF52540">
    <property type="entry name" value="P-loop containing nucleoside triphosphate hydrolases"/>
    <property type="match status" value="1"/>
</dbReference>
<dbReference type="PANTHER" id="PTHR10218:SF302">
    <property type="entry name" value="GUANINE NUCLEOTIDE-BINDING PROTEIN ALPHA-5 SUBUNIT"/>
    <property type="match status" value="1"/>
</dbReference>
<name>A0A5M3N472_CONPW</name>
<dbReference type="GeneID" id="19206994"/>
<dbReference type="GO" id="GO:0007188">
    <property type="term" value="P:adenylate cyclase-modulating G protein-coupled receptor signaling pathway"/>
    <property type="evidence" value="ECO:0007669"/>
    <property type="project" value="TreeGrafter"/>
</dbReference>
<keyword evidence="1" id="KW-0519">Myristate</keyword>
<dbReference type="EMBL" id="JH711573">
    <property type="protein sequence ID" value="EIW86057.1"/>
    <property type="molecule type" value="Genomic_DNA"/>
</dbReference>
<evidence type="ECO:0000256" key="5">
    <source>
        <dbReference type="ARBA" id="ARBA00023134"/>
    </source>
</evidence>
<dbReference type="SUPFAM" id="SSF47895">
    <property type="entry name" value="Transducin (alpha subunit), insertion domain"/>
    <property type="match status" value="1"/>
</dbReference>
<dbReference type="GO" id="GO:0005737">
    <property type="term" value="C:cytoplasm"/>
    <property type="evidence" value="ECO:0007669"/>
    <property type="project" value="TreeGrafter"/>
</dbReference>
<sequence>SLQYFLRSIERICDPNYCATPEDIIHLQQRTIGLDQNEVVFGDLTIDLVDTGGQKSERRKWIHCFDGADFVVFCVNLAGYDLTLWEDHNDNQMQDALTVWDSLCRSKWLGSSTFILLFNKRDIYEEKILHSDIATHFPVRVLLIVHATNTC</sequence>
<proteinExistence type="predicted"/>
<keyword evidence="12" id="KW-1185">Reference proteome</keyword>
<dbReference type="FunFam" id="3.40.50.300:FF:003800">
    <property type="entry name" value="Guanine nucleotide-binding protein G(k) subunit alpha"/>
    <property type="match status" value="1"/>
</dbReference>
<dbReference type="OrthoDB" id="5817230at2759"/>
<dbReference type="GO" id="GO:0005834">
    <property type="term" value="C:heterotrimeric G-protein complex"/>
    <property type="evidence" value="ECO:0007669"/>
    <property type="project" value="TreeGrafter"/>
</dbReference>
<dbReference type="AlphaFoldDB" id="A0A5M3N472"/>
<gene>
    <name evidence="11" type="ORF">CONPUDRAFT_44427</name>
</gene>
<feature type="binding site" evidence="10">
    <location>
        <position position="31"/>
    </location>
    <ligand>
        <name>Mg(2+)</name>
        <dbReference type="ChEBI" id="CHEBI:18420"/>
    </ligand>
</feature>
<dbReference type="RefSeq" id="XP_007762443.1">
    <property type="nucleotide sequence ID" value="XM_007764253.1"/>
</dbReference>
<keyword evidence="4 10" id="KW-0460">Magnesium</keyword>
<keyword evidence="7" id="KW-0807">Transducer</keyword>
<dbReference type="GO" id="GO:0046872">
    <property type="term" value="F:metal ion binding"/>
    <property type="evidence" value="ECO:0007669"/>
    <property type="project" value="UniProtKB-KW"/>
</dbReference>
<protein>
    <submittedName>
        <fullName evidence="11">Inhibitory GTP-binding protein subunit alpha 2</fullName>
    </submittedName>
</protein>
<dbReference type="Gene3D" id="3.40.50.300">
    <property type="entry name" value="P-loop containing nucleotide triphosphate hydrolases"/>
    <property type="match status" value="1"/>
</dbReference>
<dbReference type="Gene3D" id="1.10.400.10">
    <property type="entry name" value="GI Alpha 1, domain 2-like"/>
    <property type="match status" value="1"/>
</dbReference>
<dbReference type="Proteomes" id="UP000053558">
    <property type="component" value="Unassembled WGS sequence"/>
</dbReference>
<evidence type="ECO:0000256" key="1">
    <source>
        <dbReference type="ARBA" id="ARBA00022707"/>
    </source>
</evidence>
<keyword evidence="6" id="KW-0564">Palmitate</keyword>
<dbReference type="OMA" id="GREMYTR"/>
<evidence type="ECO:0000313" key="12">
    <source>
        <dbReference type="Proteomes" id="UP000053558"/>
    </source>
</evidence>
<dbReference type="KEGG" id="cput:CONPUDRAFT_44427"/>
<organism evidence="11 12">
    <name type="scientific">Coniophora puteana (strain RWD-64-598)</name>
    <name type="common">Brown rot fungus</name>
    <dbReference type="NCBI Taxonomy" id="741705"/>
    <lineage>
        <taxon>Eukaryota</taxon>
        <taxon>Fungi</taxon>
        <taxon>Dikarya</taxon>
        <taxon>Basidiomycota</taxon>
        <taxon>Agaricomycotina</taxon>
        <taxon>Agaricomycetes</taxon>
        <taxon>Agaricomycetidae</taxon>
        <taxon>Boletales</taxon>
        <taxon>Coniophorineae</taxon>
        <taxon>Coniophoraceae</taxon>
        <taxon>Coniophora</taxon>
    </lineage>
</organism>
<dbReference type="InterPro" id="IPR001019">
    <property type="entry name" value="Gprotein_alpha_su"/>
</dbReference>
<evidence type="ECO:0000256" key="8">
    <source>
        <dbReference type="ARBA" id="ARBA00023288"/>
    </source>
</evidence>
<dbReference type="GO" id="GO:0005525">
    <property type="term" value="F:GTP binding"/>
    <property type="evidence" value="ECO:0007669"/>
    <property type="project" value="UniProtKB-KW"/>
</dbReference>
<dbReference type="PANTHER" id="PTHR10218">
    <property type="entry name" value="GTP-BINDING PROTEIN ALPHA SUBUNIT"/>
    <property type="match status" value="1"/>
</dbReference>
<evidence type="ECO:0000256" key="7">
    <source>
        <dbReference type="ARBA" id="ARBA00023224"/>
    </source>
</evidence>
<evidence type="ECO:0000256" key="3">
    <source>
        <dbReference type="ARBA" id="ARBA00022741"/>
    </source>
</evidence>
<feature type="binding site" evidence="9">
    <location>
        <begin position="50"/>
        <end position="54"/>
    </location>
    <ligand>
        <name>GTP</name>
        <dbReference type="ChEBI" id="CHEBI:37565"/>
    </ligand>
</feature>
<dbReference type="SMART" id="SM00275">
    <property type="entry name" value="G_alpha"/>
    <property type="match status" value="1"/>
</dbReference>
<dbReference type="GO" id="GO:0001664">
    <property type="term" value="F:G protein-coupled receptor binding"/>
    <property type="evidence" value="ECO:0007669"/>
    <property type="project" value="TreeGrafter"/>
</dbReference>
<accession>A0A5M3N472</accession>
<keyword evidence="2 10" id="KW-0479">Metal-binding</keyword>
<evidence type="ECO:0000313" key="11">
    <source>
        <dbReference type="EMBL" id="EIW86057.1"/>
    </source>
</evidence>
<evidence type="ECO:0000256" key="4">
    <source>
        <dbReference type="ARBA" id="ARBA00022842"/>
    </source>
</evidence>
<dbReference type="GO" id="GO:0003924">
    <property type="term" value="F:GTPase activity"/>
    <property type="evidence" value="ECO:0007669"/>
    <property type="project" value="InterPro"/>
</dbReference>
<evidence type="ECO:0000256" key="9">
    <source>
        <dbReference type="PIRSR" id="PIRSR601019-1"/>
    </source>
</evidence>
<feature type="binding site" evidence="9">
    <location>
        <begin position="119"/>
        <end position="122"/>
    </location>
    <ligand>
        <name>GTP</name>
        <dbReference type="ChEBI" id="CHEBI:37565"/>
    </ligand>
</feature>
<dbReference type="GO" id="GO:0031683">
    <property type="term" value="F:G-protein beta/gamma-subunit complex binding"/>
    <property type="evidence" value="ECO:0007669"/>
    <property type="project" value="InterPro"/>
</dbReference>
<dbReference type="PROSITE" id="PS51882">
    <property type="entry name" value="G_ALPHA"/>
    <property type="match status" value="1"/>
</dbReference>
<keyword evidence="3 9" id="KW-0547">Nucleotide-binding</keyword>
<reference evidence="12" key="1">
    <citation type="journal article" date="2012" name="Science">
        <title>The Paleozoic origin of enzymatic lignin decomposition reconstructed from 31 fungal genomes.</title>
        <authorList>
            <person name="Floudas D."/>
            <person name="Binder M."/>
            <person name="Riley R."/>
            <person name="Barry K."/>
            <person name="Blanchette R.A."/>
            <person name="Henrissat B."/>
            <person name="Martinez A.T."/>
            <person name="Otillar R."/>
            <person name="Spatafora J.W."/>
            <person name="Yadav J.S."/>
            <person name="Aerts A."/>
            <person name="Benoit I."/>
            <person name="Boyd A."/>
            <person name="Carlson A."/>
            <person name="Copeland A."/>
            <person name="Coutinho P.M."/>
            <person name="de Vries R.P."/>
            <person name="Ferreira P."/>
            <person name="Findley K."/>
            <person name="Foster B."/>
            <person name="Gaskell J."/>
            <person name="Glotzer D."/>
            <person name="Gorecki P."/>
            <person name="Heitman J."/>
            <person name="Hesse C."/>
            <person name="Hori C."/>
            <person name="Igarashi K."/>
            <person name="Jurgens J.A."/>
            <person name="Kallen N."/>
            <person name="Kersten P."/>
            <person name="Kohler A."/>
            <person name="Kuees U."/>
            <person name="Kumar T.K.A."/>
            <person name="Kuo A."/>
            <person name="LaButti K."/>
            <person name="Larrondo L.F."/>
            <person name="Lindquist E."/>
            <person name="Ling A."/>
            <person name="Lombard V."/>
            <person name="Lucas S."/>
            <person name="Lundell T."/>
            <person name="Martin R."/>
            <person name="McLaughlin D.J."/>
            <person name="Morgenstern I."/>
            <person name="Morin E."/>
            <person name="Murat C."/>
            <person name="Nagy L.G."/>
            <person name="Nolan M."/>
            <person name="Ohm R.A."/>
            <person name="Patyshakuliyeva A."/>
            <person name="Rokas A."/>
            <person name="Ruiz-Duenas F.J."/>
            <person name="Sabat G."/>
            <person name="Salamov A."/>
            <person name="Samejima M."/>
            <person name="Schmutz J."/>
            <person name="Slot J.C."/>
            <person name="St John F."/>
            <person name="Stenlid J."/>
            <person name="Sun H."/>
            <person name="Sun S."/>
            <person name="Syed K."/>
            <person name="Tsang A."/>
            <person name="Wiebenga A."/>
            <person name="Young D."/>
            <person name="Pisabarro A."/>
            <person name="Eastwood D.C."/>
            <person name="Martin F."/>
            <person name="Cullen D."/>
            <person name="Grigoriev I.V."/>
            <person name="Hibbett D.S."/>
        </authorList>
    </citation>
    <scope>NUCLEOTIDE SEQUENCE [LARGE SCALE GENOMIC DNA]</scope>
    <source>
        <strain evidence="12">RWD-64-598 SS2</strain>
    </source>
</reference>
<comment type="caution">
    <text evidence="11">The sequence shown here is derived from an EMBL/GenBank/DDBJ whole genome shotgun (WGS) entry which is preliminary data.</text>
</comment>
<dbReference type="PRINTS" id="PR00318">
    <property type="entry name" value="GPROTEINA"/>
</dbReference>
<keyword evidence="5 9" id="KW-0342">GTP-binding</keyword>
<evidence type="ECO:0000256" key="2">
    <source>
        <dbReference type="ARBA" id="ARBA00022723"/>
    </source>
</evidence>
<dbReference type="InterPro" id="IPR027417">
    <property type="entry name" value="P-loop_NTPase"/>
</dbReference>
<evidence type="ECO:0000256" key="6">
    <source>
        <dbReference type="ARBA" id="ARBA00023139"/>
    </source>
</evidence>
<dbReference type="Pfam" id="PF00503">
    <property type="entry name" value="G-alpha"/>
    <property type="match status" value="1"/>
</dbReference>